<protein>
    <submittedName>
        <fullName evidence="1">Extracellular solute-binding protein</fullName>
    </submittedName>
</protein>
<dbReference type="OrthoDB" id="8478044at2"/>
<dbReference type="Proteomes" id="UP000292935">
    <property type="component" value="Unassembled WGS sequence"/>
</dbReference>
<dbReference type="PANTHER" id="PTHR43649">
    <property type="entry name" value="ARABINOSE-BINDING PROTEIN-RELATED"/>
    <property type="match status" value="1"/>
</dbReference>
<reference evidence="1 2" key="1">
    <citation type="submission" date="2019-01" db="EMBL/GenBank/DDBJ databases">
        <authorList>
            <person name="Li J."/>
        </authorList>
    </citation>
    <scope>NUCLEOTIDE SEQUENCE [LARGE SCALE GENOMIC DNA]</scope>
    <source>
        <strain evidence="1 2">CCUG 35506</strain>
    </source>
</reference>
<dbReference type="Pfam" id="PF01547">
    <property type="entry name" value="SBP_bac_1"/>
    <property type="match status" value="1"/>
</dbReference>
<dbReference type="InterPro" id="IPR050490">
    <property type="entry name" value="Bact_solute-bd_prot1"/>
</dbReference>
<name>A0A4Q2JNA6_9MICO</name>
<sequence length="447" mass="47122">MPAALHCDEGVNVNTASKTRWAPTEGGSRRARLAGVAAVAAAGIFALAGCAPSSSGDAEASGGELTFSNWQFLEDGKGPIIWDAVKDYDGPDGDTSLTKIEIPFANYADKLSTELGAGGGPDVMVLQDSQFVTLAEAGLLEPLDDIADELGDSLNETNTSGYFLDAQYGFNWERPTYSMVYNKDIFTELGLEVPETYAEFTSAAETITSALGISGFAGRHQTAEIDGWTLEMANWLYGFGGELSDGDELTIASDENVEAVEAFLETFGSGVAPIGDDASTFRAKFGQGQVGIMFENSGVATTLTSNPENLINGSNLGSAPLPFENPGANSQLVLAVNANGDNVEGAKDFVRWVLGEEGQTAIRAGLGASAMATDIQPDPAFLEANPWAPQFLEAAKTSRSTLVEGFETESKVVWREFLTAVEGLRTNGGDVKPALEKVQSMLESELG</sequence>
<dbReference type="PANTHER" id="PTHR43649:SF12">
    <property type="entry name" value="DIACETYLCHITOBIOSE BINDING PROTEIN DASA"/>
    <property type="match status" value="1"/>
</dbReference>
<comment type="caution">
    <text evidence="1">The sequence shown here is derived from an EMBL/GenBank/DDBJ whole genome shotgun (WGS) entry which is preliminary data.</text>
</comment>
<accession>A0A4Q2JNA6</accession>
<dbReference type="SUPFAM" id="SSF53850">
    <property type="entry name" value="Periplasmic binding protein-like II"/>
    <property type="match status" value="1"/>
</dbReference>
<keyword evidence="2" id="KW-1185">Reference proteome</keyword>
<proteinExistence type="predicted"/>
<dbReference type="AlphaFoldDB" id="A0A4Q2JNA6"/>
<evidence type="ECO:0000313" key="2">
    <source>
        <dbReference type="Proteomes" id="UP000292935"/>
    </source>
</evidence>
<gene>
    <name evidence="1" type="ORF">ESP57_11405</name>
</gene>
<dbReference type="Gene3D" id="3.40.190.10">
    <property type="entry name" value="Periplasmic binding protein-like II"/>
    <property type="match status" value="1"/>
</dbReference>
<dbReference type="InterPro" id="IPR006059">
    <property type="entry name" value="SBP"/>
</dbReference>
<evidence type="ECO:0000313" key="1">
    <source>
        <dbReference type="EMBL" id="RXZ49502.1"/>
    </source>
</evidence>
<organism evidence="1 2">
    <name type="scientific">Agromyces fucosus</name>
    <dbReference type="NCBI Taxonomy" id="41985"/>
    <lineage>
        <taxon>Bacteria</taxon>
        <taxon>Bacillati</taxon>
        <taxon>Actinomycetota</taxon>
        <taxon>Actinomycetes</taxon>
        <taxon>Micrococcales</taxon>
        <taxon>Microbacteriaceae</taxon>
        <taxon>Agromyces</taxon>
    </lineage>
</organism>
<dbReference type="EMBL" id="SDPO01000002">
    <property type="protein sequence ID" value="RXZ49502.1"/>
    <property type="molecule type" value="Genomic_DNA"/>
</dbReference>